<evidence type="ECO:0000256" key="3">
    <source>
        <dbReference type="PROSITE-ProRule" id="PRU00284"/>
    </source>
</evidence>
<dbReference type="SMART" id="SM00283">
    <property type="entry name" value="MA"/>
    <property type="match status" value="1"/>
</dbReference>
<dbReference type="EMBL" id="QTKU01000005">
    <property type="protein sequence ID" value="MBS8262349.1"/>
    <property type="molecule type" value="Genomic_DNA"/>
</dbReference>
<accession>A0A944CG06</accession>
<organism evidence="5 6">
    <name type="scientific">Roseibium polysiphoniae</name>
    <dbReference type="NCBI Taxonomy" id="2571221"/>
    <lineage>
        <taxon>Bacteria</taxon>
        <taxon>Pseudomonadati</taxon>
        <taxon>Pseudomonadota</taxon>
        <taxon>Alphaproteobacteria</taxon>
        <taxon>Hyphomicrobiales</taxon>
        <taxon>Stappiaceae</taxon>
        <taxon>Roseibium</taxon>
    </lineage>
</organism>
<gene>
    <name evidence="5" type="ORF">DYI23_19125</name>
</gene>
<keyword evidence="1" id="KW-0145">Chemotaxis</keyword>
<comment type="caution">
    <text evidence="5">The sequence shown here is derived from an EMBL/GenBank/DDBJ whole genome shotgun (WGS) entry which is preliminary data.</text>
</comment>
<dbReference type="AlphaFoldDB" id="A0A944CG06"/>
<dbReference type="PROSITE" id="PS50111">
    <property type="entry name" value="CHEMOTAXIS_TRANSDUC_2"/>
    <property type="match status" value="1"/>
</dbReference>
<reference evidence="5" key="1">
    <citation type="submission" date="2018-08" db="EMBL/GenBank/DDBJ databases">
        <authorList>
            <person name="Jin W."/>
            <person name="Wang H."/>
            <person name="Yang Y."/>
            <person name="Li M."/>
            <person name="Liu J."/>
        </authorList>
    </citation>
    <scope>NUCLEOTIDE SEQUENCE</scope>
    <source>
        <strain evidence="5">AESS21</strain>
    </source>
</reference>
<comment type="similarity">
    <text evidence="2">Belongs to the methyl-accepting chemotaxis (MCP) protein family.</text>
</comment>
<dbReference type="Gene3D" id="1.10.287.950">
    <property type="entry name" value="Methyl-accepting chemotaxis protein"/>
    <property type="match status" value="1"/>
</dbReference>
<feature type="domain" description="Methyl-accepting transducer" evidence="4">
    <location>
        <begin position="92"/>
        <end position="272"/>
    </location>
</feature>
<reference evidence="5" key="2">
    <citation type="journal article" date="2021" name="Microorganisms">
        <title>Bacterial Dimethylsulfoniopropionate Biosynthesis in the East China Sea.</title>
        <authorList>
            <person name="Liu J."/>
            <person name="Zhang Y."/>
            <person name="Liu J."/>
            <person name="Zhong H."/>
            <person name="Williams B.T."/>
            <person name="Zheng Y."/>
            <person name="Curson A.R.J."/>
            <person name="Sun C."/>
            <person name="Sun H."/>
            <person name="Song D."/>
            <person name="Wagner Mackenzie B."/>
            <person name="Bermejo Martinez A."/>
            <person name="Todd J.D."/>
            <person name="Zhang X.H."/>
        </authorList>
    </citation>
    <scope>NUCLEOTIDE SEQUENCE</scope>
    <source>
        <strain evidence="5">AESS21</strain>
    </source>
</reference>
<dbReference type="GO" id="GO:0004888">
    <property type="term" value="F:transmembrane signaling receptor activity"/>
    <property type="evidence" value="ECO:0007669"/>
    <property type="project" value="TreeGrafter"/>
</dbReference>
<protein>
    <recommendedName>
        <fullName evidence="4">Methyl-accepting transducer domain-containing protein</fullName>
    </recommendedName>
</protein>
<dbReference type="Proteomes" id="UP000705379">
    <property type="component" value="Unassembled WGS sequence"/>
</dbReference>
<dbReference type="GO" id="GO:0006935">
    <property type="term" value="P:chemotaxis"/>
    <property type="evidence" value="ECO:0007669"/>
    <property type="project" value="UniProtKB-KW"/>
</dbReference>
<dbReference type="SUPFAM" id="SSF58104">
    <property type="entry name" value="Methyl-accepting chemotaxis protein (MCP) signaling domain"/>
    <property type="match status" value="1"/>
</dbReference>
<evidence type="ECO:0000256" key="2">
    <source>
        <dbReference type="ARBA" id="ARBA00029447"/>
    </source>
</evidence>
<sequence>MNVQRTAGRQFVSDPVFKPIWKDPRMEAAMVASEKAEDVASIEDVDGDLFEGETHEPRSEVALTGGEQMHAFSLELGESEVLGRLEDQRSVQQQTLEFLIKEIGSVSEYVEENTSSLTERFRTMAVASREQSGVVDTMAYDVQHIAVEENDVPISELAKDLSDTMEDFFKKVVFLSSRGVKMSYTLDDIFKVLENMQESINEIERINRQTNLLALNAKIEAARAGEAGKGFAVVAEEVRSLATSVNDLSSDLRDQTSRVTAGLDGGYTIIKEIATVDMSEDNIAAHERLKVMTKGFVDKNAQLAGTLKRSAEASQKMEMEIGASIVELQFQDRAKQRLEGVCDAILKMLAVSGETLPGTAVSLEGTSLEFRQALASEIANIFKLGTLKSAYEAEFGIVSAETASATAADASGSDDDDIELF</sequence>
<proteinExistence type="inferred from homology"/>
<evidence type="ECO:0000313" key="5">
    <source>
        <dbReference type="EMBL" id="MBS8262349.1"/>
    </source>
</evidence>
<dbReference type="GO" id="GO:0005886">
    <property type="term" value="C:plasma membrane"/>
    <property type="evidence" value="ECO:0007669"/>
    <property type="project" value="TreeGrafter"/>
</dbReference>
<evidence type="ECO:0000256" key="1">
    <source>
        <dbReference type="ARBA" id="ARBA00022500"/>
    </source>
</evidence>
<keyword evidence="3" id="KW-0807">Transducer</keyword>
<evidence type="ECO:0000313" key="6">
    <source>
        <dbReference type="Proteomes" id="UP000705379"/>
    </source>
</evidence>
<dbReference type="InterPro" id="IPR051310">
    <property type="entry name" value="MCP_chemotaxis"/>
</dbReference>
<dbReference type="InterPro" id="IPR004089">
    <property type="entry name" value="MCPsignal_dom"/>
</dbReference>
<dbReference type="GO" id="GO:0007165">
    <property type="term" value="P:signal transduction"/>
    <property type="evidence" value="ECO:0007669"/>
    <property type="project" value="UniProtKB-KW"/>
</dbReference>
<name>A0A944CG06_9HYPH</name>
<dbReference type="PANTHER" id="PTHR43531:SF11">
    <property type="entry name" value="METHYL-ACCEPTING CHEMOTAXIS PROTEIN 3"/>
    <property type="match status" value="1"/>
</dbReference>
<dbReference type="Pfam" id="PF00015">
    <property type="entry name" value="MCPsignal"/>
    <property type="match status" value="1"/>
</dbReference>
<evidence type="ECO:0000259" key="4">
    <source>
        <dbReference type="PROSITE" id="PS50111"/>
    </source>
</evidence>
<dbReference type="PANTHER" id="PTHR43531">
    <property type="entry name" value="PROTEIN ICFG"/>
    <property type="match status" value="1"/>
</dbReference>